<dbReference type="EMBL" id="JAFJYH010000146">
    <property type="protein sequence ID" value="KAG4417731.1"/>
    <property type="molecule type" value="Genomic_DNA"/>
</dbReference>
<dbReference type="OrthoDB" id="10636982at2759"/>
<dbReference type="Proteomes" id="UP000664132">
    <property type="component" value="Unassembled WGS sequence"/>
</dbReference>
<feature type="compositionally biased region" description="Polar residues" evidence="2">
    <location>
        <begin position="16"/>
        <end position="46"/>
    </location>
</feature>
<name>A0A8H7W4W5_9HELO</name>
<feature type="compositionally biased region" description="Low complexity" evidence="2">
    <location>
        <begin position="74"/>
        <end position="94"/>
    </location>
</feature>
<organism evidence="3 4">
    <name type="scientific">Cadophora malorum</name>
    <dbReference type="NCBI Taxonomy" id="108018"/>
    <lineage>
        <taxon>Eukaryota</taxon>
        <taxon>Fungi</taxon>
        <taxon>Dikarya</taxon>
        <taxon>Ascomycota</taxon>
        <taxon>Pezizomycotina</taxon>
        <taxon>Leotiomycetes</taxon>
        <taxon>Helotiales</taxon>
        <taxon>Ploettnerulaceae</taxon>
        <taxon>Cadophora</taxon>
    </lineage>
</organism>
<feature type="region of interest" description="Disordered" evidence="2">
    <location>
        <begin position="68"/>
        <end position="122"/>
    </location>
</feature>
<feature type="compositionally biased region" description="Polar residues" evidence="2">
    <location>
        <begin position="194"/>
        <end position="203"/>
    </location>
</feature>
<feature type="coiled-coil region" evidence="1">
    <location>
        <begin position="450"/>
        <end position="498"/>
    </location>
</feature>
<evidence type="ECO:0000313" key="4">
    <source>
        <dbReference type="Proteomes" id="UP000664132"/>
    </source>
</evidence>
<feature type="non-terminal residue" evidence="3">
    <location>
        <position position="1"/>
    </location>
</feature>
<feature type="region of interest" description="Disordered" evidence="2">
    <location>
        <begin position="291"/>
        <end position="411"/>
    </location>
</feature>
<keyword evidence="4" id="KW-1185">Reference proteome</keyword>
<feature type="compositionally biased region" description="Low complexity" evidence="2">
    <location>
        <begin position="382"/>
        <end position="396"/>
    </location>
</feature>
<gene>
    <name evidence="3" type="ORF">IFR04_009100</name>
</gene>
<keyword evidence="1" id="KW-0175">Coiled coil</keyword>
<feature type="compositionally biased region" description="Basic residues" evidence="2">
    <location>
        <begin position="253"/>
        <end position="268"/>
    </location>
</feature>
<feature type="region of interest" description="Disordered" evidence="2">
    <location>
        <begin position="144"/>
        <end position="278"/>
    </location>
</feature>
<protein>
    <submittedName>
        <fullName evidence="3">Uncharacterized protein</fullName>
    </submittedName>
</protein>
<dbReference type="AlphaFoldDB" id="A0A8H7W4W5"/>
<feature type="region of interest" description="Disordered" evidence="2">
    <location>
        <begin position="1"/>
        <end position="46"/>
    </location>
</feature>
<evidence type="ECO:0000256" key="2">
    <source>
        <dbReference type="SAM" id="MobiDB-lite"/>
    </source>
</evidence>
<feature type="compositionally biased region" description="Pro residues" evidence="2">
    <location>
        <begin position="1"/>
        <end position="15"/>
    </location>
</feature>
<feature type="compositionally biased region" description="Basic residues" evidence="2">
    <location>
        <begin position="215"/>
        <end position="229"/>
    </location>
</feature>
<accession>A0A8H7W4W5</accession>
<feature type="compositionally biased region" description="Polar residues" evidence="2">
    <location>
        <begin position="154"/>
        <end position="168"/>
    </location>
</feature>
<evidence type="ECO:0000313" key="3">
    <source>
        <dbReference type="EMBL" id="KAG4417731.1"/>
    </source>
</evidence>
<feature type="compositionally biased region" description="Acidic residues" evidence="2">
    <location>
        <begin position="293"/>
        <end position="303"/>
    </location>
</feature>
<sequence>MASPQPVAPDVPPPNSKSSSPITTSPMSETVPTLLTMPSSAETNIPSPVVASSYQAIEHLDPSLSEKLPVLADKSTPSKPSSTSPSSKLKISTPRFGNLHKDRDQANDNQGSSSHLAEALVDMPENQLKKVAATVSGAEMYASVDELPGRTRPETSLPTANQWLSSTEGIGGISHIATSAPPKSGQPDYAEASESVNTSTLSLTEARPDDGNKRDKTKRKTQPKPKPKATPRPQDQKIFVPVPIAGREPAPMKKPHATARRSIAKGLKKATESGSGVKGKAYKRVGTVKVLNDIEDDDEDGGGDDIRAYAPIHVPSKPTLARSKNIDRIMRSRGQSKGLPSKDQDPFTEQEEDDGEGSENEDERGLRYRGGMGSPDRDPEGSNDYNDSSDSGSDSSSDSDTDSGIDPTVSTSTLFSTSTYLHADSAAFIAELSTRMSVLKKKDKKLLKQNKELGKERDMLRDQLEKALEDAKALRVGIKRKHVEVMAAEERVREVEGEIRG</sequence>
<evidence type="ECO:0000256" key="1">
    <source>
        <dbReference type="SAM" id="Coils"/>
    </source>
</evidence>
<comment type="caution">
    <text evidence="3">The sequence shown here is derived from an EMBL/GenBank/DDBJ whole genome shotgun (WGS) entry which is preliminary data.</text>
</comment>
<feature type="compositionally biased region" description="Acidic residues" evidence="2">
    <location>
        <begin position="346"/>
        <end position="362"/>
    </location>
</feature>
<proteinExistence type="predicted"/>
<reference evidence="3" key="1">
    <citation type="submission" date="2021-02" db="EMBL/GenBank/DDBJ databases">
        <title>Genome sequence Cadophora malorum strain M34.</title>
        <authorList>
            <person name="Stefanovic E."/>
            <person name="Vu D."/>
            <person name="Scully C."/>
            <person name="Dijksterhuis J."/>
            <person name="Roader J."/>
            <person name="Houbraken J."/>
        </authorList>
    </citation>
    <scope>NUCLEOTIDE SEQUENCE</scope>
    <source>
        <strain evidence="3">M34</strain>
    </source>
</reference>